<evidence type="ECO:0008006" key="5">
    <source>
        <dbReference type="Google" id="ProtNLM"/>
    </source>
</evidence>
<accession>A0ABS6Q0S4</accession>
<gene>
    <name evidence="3" type="ORF">KVG95_21365</name>
</gene>
<evidence type="ECO:0000313" key="3">
    <source>
        <dbReference type="EMBL" id="MBV4465881.1"/>
    </source>
</evidence>
<name>A0ABS6Q0S4_9PSED</name>
<proteinExistence type="predicted"/>
<organism evidence="3 4">
    <name type="scientific">Pseudomonas farris</name>
    <dbReference type="NCBI Taxonomy" id="2841207"/>
    <lineage>
        <taxon>Bacteria</taxon>
        <taxon>Pseudomonadati</taxon>
        <taxon>Pseudomonadota</taxon>
        <taxon>Gammaproteobacteria</taxon>
        <taxon>Pseudomonadales</taxon>
        <taxon>Pseudomonadaceae</taxon>
        <taxon>Pseudomonas</taxon>
    </lineage>
</organism>
<evidence type="ECO:0000256" key="1">
    <source>
        <dbReference type="SAM" id="Coils"/>
    </source>
</evidence>
<dbReference type="RefSeq" id="WP_217857855.1">
    <property type="nucleotide sequence ID" value="NZ_JAHSTV010000010.1"/>
</dbReference>
<evidence type="ECO:0000256" key="2">
    <source>
        <dbReference type="SAM" id="MobiDB-lite"/>
    </source>
</evidence>
<keyword evidence="1" id="KW-0175">Coiled coil</keyword>
<protein>
    <recommendedName>
        <fullName evidence="5">DUF2570 domain-containing protein</fullName>
    </recommendedName>
</protein>
<sequence length="133" mass="14863">MSWLLRNWSCALLGAGAIVIGGLWLQLRCAQADTRTLQLEKHQLTEQRDAAQAQLGHQMKTMRFFNQITQATEDAKQQRQQHSEQVQTIIKTVLVKESCAGEPVPAAVVERLRQHAEQIRSSSSSSDTRQPAG</sequence>
<feature type="region of interest" description="Disordered" evidence="2">
    <location>
        <begin position="113"/>
        <end position="133"/>
    </location>
</feature>
<feature type="coiled-coil region" evidence="1">
    <location>
        <begin position="27"/>
        <end position="54"/>
    </location>
</feature>
<dbReference type="EMBL" id="JAHSTV010000010">
    <property type="protein sequence ID" value="MBV4465881.1"/>
    <property type="molecule type" value="Genomic_DNA"/>
</dbReference>
<comment type="caution">
    <text evidence="3">The sequence shown here is derived from an EMBL/GenBank/DDBJ whole genome shotgun (WGS) entry which is preliminary data.</text>
</comment>
<reference evidence="3" key="1">
    <citation type="submission" date="2021-06" db="EMBL/GenBank/DDBJ databases">
        <title>Updating the genus Pseudomonas: Description of 43 new species and partition of the Pseudomonas putida group.</title>
        <authorList>
            <person name="Girard L."/>
            <person name="Lood C."/>
            <person name="Vandamme P."/>
            <person name="Rokni-Zadeh H."/>
            <person name="Van Noort V."/>
            <person name="Hofte M."/>
            <person name="Lavigne R."/>
            <person name="De Mot R."/>
        </authorList>
    </citation>
    <scope>NUCLEOTIDE SEQUENCE</scope>
    <source>
        <strain evidence="3">SWRI79</strain>
    </source>
</reference>
<evidence type="ECO:0000313" key="4">
    <source>
        <dbReference type="Proteomes" id="UP000886900"/>
    </source>
</evidence>
<keyword evidence="4" id="KW-1185">Reference proteome</keyword>
<dbReference type="Proteomes" id="UP000886900">
    <property type="component" value="Unassembled WGS sequence"/>
</dbReference>